<name>A0A0G2YCL8_9PICO</name>
<feature type="non-terminal residue" evidence="2">
    <location>
        <position position="1"/>
    </location>
</feature>
<feature type="region of interest" description="Disordered" evidence="1">
    <location>
        <begin position="1"/>
        <end position="20"/>
    </location>
</feature>
<organism evidence="2">
    <name type="scientific">Sakobuvirus fur seal/ATROP13/BR/2012</name>
    <dbReference type="NCBI Taxonomy" id="1659784"/>
    <lineage>
        <taxon>Viruses</taxon>
        <taxon>Riboviria</taxon>
        <taxon>Orthornavirae</taxon>
        <taxon>Pisuviricota</taxon>
        <taxon>Pisoniviricetes</taxon>
        <taxon>Picornavirales</taxon>
        <taxon>Picornaviridae</taxon>
        <taxon>Kodimesavirinae</taxon>
        <taxon>Sakobuvirus</taxon>
    </lineage>
</organism>
<feature type="region of interest" description="Disordered" evidence="1">
    <location>
        <begin position="55"/>
        <end position="128"/>
    </location>
</feature>
<feature type="compositionally biased region" description="Low complexity" evidence="1">
    <location>
        <begin position="79"/>
        <end position="97"/>
    </location>
</feature>
<sequence length="159" mass="16290">RPPHSPPLLEEPTSLEWDPSDLARELPSLPWDESISASDILSVLLPSVERQGNSQTWIYGNNSSVTTDQGANGWTPTLSTSVGDGATSSTSGSTHTSALKGGSSTAPKTTAEGAASSSSGGNRVGSRYTKWWEPAASRALEKAVDHAVGAADAVAGGGR</sequence>
<protein>
    <submittedName>
        <fullName evidence="2">Polyprotein</fullName>
    </submittedName>
</protein>
<accession>A0A0G2YCL8</accession>
<proteinExistence type="predicted"/>
<reference evidence="2" key="1">
    <citation type="journal article" date="2016" name="PLoS ONE">
        <title>Metagenomic Survey of Viral Diversity Obtained from Feces of Subantarctic and South American Fur Seals.</title>
        <authorList>
            <person name="Kluge M."/>
            <person name="Campos F.S."/>
            <person name="Tavares M."/>
            <person name="de Amorim D.B."/>
            <person name="Valdez F.P."/>
            <person name="Giongo A."/>
            <person name="Roehe P.M."/>
            <person name="Franco A.C."/>
        </authorList>
    </citation>
    <scope>NUCLEOTIDE SEQUENCE</scope>
    <source>
        <strain evidence="2">Fur seal/ATROP13/BR/2012</strain>
    </source>
</reference>
<feature type="non-terminal residue" evidence="2">
    <location>
        <position position="159"/>
    </location>
</feature>
<evidence type="ECO:0000256" key="1">
    <source>
        <dbReference type="SAM" id="MobiDB-lite"/>
    </source>
</evidence>
<dbReference type="EMBL" id="KR072976">
    <property type="protein sequence ID" value="AKI82123.1"/>
    <property type="molecule type" value="Genomic_RNA"/>
</dbReference>
<feature type="compositionally biased region" description="Low complexity" evidence="1">
    <location>
        <begin position="111"/>
        <end position="121"/>
    </location>
</feature>
<feature type="compositionally biased region" description="Polar residues" evidence="1">
    <location>
        <begin position="55"/>
        <end position="78"/>
    </location>
</feature>
<evidence type="ECO:0000313" key="2">
    <source>
        <dbReference type="EMBL" id="AKI82123.1"/>
    </source>
</evidence>